<reference evidence="2" key="1">
    <citation type="submission" date="2014-09" db="EMBL/GenBank/DDBJ databases">
        <authorList>
            <person name="Mudge J."/>
            <person name="Ramaraj T."/>
            <person name="Lindquist I.E."/>
            <person name="Bharti A.K."/>
            <person name="Sundararajan A."/>
            <person name="Cameron C.T."/>
            <person name="Woodward J.E."/>
            <person name="May G.D."/>
            <person name="Brubaker C."/>
            <person name="Broadhvest J."/>
            <person name="Wilkins T.A."/>
        </authorList>
    </citation>
    <scope>NUCLEOTIDE SEQUENCE</scope>
    <source>
        <strain evidence="2">cv. AKA8401</strain>
    </source>
</reference>
<accession>A0A0B0P0D5</accession>
<name>A0A0B0P0D5_GOSAR</name>
<organism evidence="1 2">
    <name type="scientific">Gossypium arboreum</name>
    <name type="common">Tree cotton</name>
    <name type="synonym">Gossypium nanking</name>
    <dbReference type="NCBI Taxonomy" id="29729"/>
    <lineage>
        <taxon>Eukaryota</taxon>
        <taxon>Viridiplantae</taxon>
        <taxon>Streptophyta</taxon>
        <taxon>Embryophyta</taxon>
        <taxon>Tracheophyta</taxon>
        <taxon>Spermatophyta</taxon>
        <taxon>Magnoliopsida</taxon>
        <taxon>eudicotyledons</taxon>
        <taxon>Gunneridae</taxon>
        <taxon>Pentapetalae</taxon>
        <taxon>rosids</taxon>
        <taxon>malvids</taxon>
        <taxon>Malvales</taxon>
        <taxon>Malvaceae</taxon>
        <taxon>Malvoideae</taxon>
        <taxon>Gossypium</taxon>
    </lineage>
</organism>
<keyword evidence="2" id="KW-1185">Reference proteome</keyword>
<gene>
    <name evidence="1" type="ORF">F383_22440</name>
</gene>
<evidence type="ECO:0000313" key="1">
    <source>
        <dbReference type="EMBL" id="KHG17614.1"/>
    </source>
</evidence>
<evidence type="ECO:0000313" key="2">
    <source>
        <dbReference type="Proteomes" id="UP000032142"/>
    </source>
</evidence>
<sequence>MNHSELDRTLGLSHIYRTIPMSQKWSYM</sequence>
<dbReference type="AlphaFoldDB" id="A0A0B0P0D5"/>
<proteinExistence type="predicted"/>
<dbReference type="Proteomes" id="UP000032142">
    <property type="component" value="Unassembled WGS sequence"/>
</dbReference>
<protein>
    <submittedName>
        <fullName evidence="1">Uncharacterized protein</fullName>
    </submittedName>
</protein>
<dbReference type="EMBL" id="KN408678">
    <property type="protein sequence ID" value="KHG17614.1"/>
    <property type="molecule type" value="Genomic_DNA"/>
</dbReference>